<dbReference type="AlphaFoldDB" id="A0A5B7J4H5"/>
<proteinExistence type="predicted"/>
<evidence type="ECO:0000313" key="2">
    <source>
        <dbReference type="Proteomes" id="UP000324222"/>
    </source>
</evidence>
<reference evidence="1 2" key="1">
    <citation type="submission" date="2019-05" db="EMBL/GenBank/DDBJ databases">
        <title>Another draft genome of Portunus trituberculatus and its Hox gene families provides insights of decapod evolution.</title>
        <authorList>
            <person name="Jeong J.-H."/>
            <person name="Song I."/>
            <person name="Kim S."/>
            <person name="Choi T."/>
            <person name="Kim D."/>
            <person name="Ryu S."/>
            <person name="Kim W."/>
        </authorList>
    </citation>
    <scope>NUCLEOTIDE SEQUENCE [LARGE SCALE GENOMIC DNA]</scope>
    <source>
        <tissue evidence="1">Muscle</tissue>
    </source>
</reference>
<dbReference type="Proteomes" id="UP000324222">
    <property type="component" value="Unassembled WGS sequence"/>
</dbReference>
<evidence type="ECO:0000313" key="1">
    <source>
        <dbReference type="EMBL" id="MPC89373.1"/>
    </source>
</evidence>
<gene>
    <name evidence="1" type="ORF">E2C01_084315</name>
</gene>
<sequence length="86" mass="9209">MSDGAANHSALPFTPNTRPSCCLAEPAMEVSGRTYPPALTLTFMKAESTTACPPDLLHYGAPPTSCCRWRSNPSPSSLPTRRLDTT</sequence>
<name>A0A5B7J4H5_PORTR</name>
<comment type="caution">
    <text evidence="1">The sequence shown here is derived from an EMBL/GenBank/DDBJ whole genome shotgun (WGS) entry which is preliminary data.</text>
</comment>
<dbReference type="EMBL" id="VSRR010080821">
    <property type="protein sequence ID" value="MPC89373.1"/>
    <property type="molecule type" value="Genomic_DNA"/>
</dbReference>
<organism evidence="1 2">
    <name type="scientific">Portunus trituberculatus</name>
    <name type="common">Swimming crab</name>
    <name type="synonym">Neptunus trituberculatus</name>
    <dbReference type="NCBI Taxonomy" id="210409"/>
    <lineage>
        <taxon>Eukaryota</taxon>
        <taxon>Metazoa</taxon>
        <taxon>Ecdysozoa</taxon>
        <taxon>Arthropoda</taxon>
        <taxon>Crustacea</taxon>
        <taxon>Multicrustacea</taxon>
        <taxon>Malacostraca</taxon>
        <taxon>Eumalacostraca</taxon>
        <taxon>Eucarida</taxon>
        <taxon>Decapoda</taxon>
        <taxon>Pleocyemata</taxon>
        <taxon>Brachyura</taxon>
        <taxon>Eubrachyura</taxon>
        <taxon>Portunoidea</taxon>
        <taxon>Portunidae</taxon>
        <taxon>Portuninae</taxon>
        <taxon>Portunus</taxon>
    </lineage>
</organism>
<accession>A0A5B7J4H5</accession>
<protein>
    <submittedName>
        <fullName evidence="1">Uncharacterized protein</fullName>
    </submittedName>
</protein>
<keyword evidence="2" id="KW-1185">Reference proteome</keyword>